<dbReference type="Proteomes" id="UP000008743">
    <property type="component" value="Unassembled WGS sequence"/>
</dbReference>
<evidence type="ECO:0000313" key="1">
    <source>
        <dbReference type="EMBL" id="KJE89960.1"/>
    </source>
</evidence>
<protein>
    <submittedName>
        <fullName evidence="1">Uncharacterized protein</fullName>
    </submittedName>
</protein>
<dbReference type="InParanoid" id="A0A0D2WJ10"/>
<sequence>MSTVAPNFKIWAQRNFEHLPSPCIIECPDFASYAVTETSLAIDEVRSVISLKFRYYLDLRIRISAYQQVYLVDDYLATWSAEQEFMFPPRNFQNTV</sequence>
<gene>
    <name evidence="1" type="ORF">CAOG_009418</name>
</gene>
<dbReference type="AlphaFoldDB" id="A0A0D2WJ10"/>
<evidence type="ECO:0000313" key="2">
    <source>
        <dbReference type="Proteomes" id="UP000008743"/>
    </source>
</evidence>
<name>A0A0D2WJ10_CAPO3</name>
<organism evidence="1 2">
    <name type="scientific">Capsaspora owczarzaki (strain ATCC 30864)</name>
    <dbReference type="NCBI Taxonomy" id="595528"/>
    <lineage>
        <taxon>Eukaryota</taxon>
        <taxon>Filasterea</taxon>
        <taxon>Capsaspora</taxon>
    </lineage>
</organism>
<proteinExistence type="predicted"/>
<keyword evidence="2" id="KW-1185">Reference proteome</keyword>
<dbReference type="EMBL" id="KE346361">
    <property type="protein sequence ID" value="KJE89960.1"/>
    <property type="molecule type" value="Genomic_DNA"/>
</dbReference>
<accession>A0A0D2WJ10</accession>
<reference evidence="2" key="1">
    <citation type="submission" date="2011-02" db="EMBL/GenBank/DDBJ databases">
        <title>The Genome Sequence of Capsaspora owczarzaki ATCC 30864.</title>
        <authorList>
            <person name="Russ C."/>
            <person name="Cuomo C."/>
            <person name="Burger G."/>
            <person name="Gray M.W."/>
            <person name="Holland P.W.H."/>
            <person name="King N."/>
            <person name="Lang F.B.F."/>
            <person name="Roger A.J."/>
            <person name="Ruiz-Trillo I."/>
            <person name="Young S.K."/>
            <person name="Zeng Q."/>
            <person name="Gargeya S."/>
            <person name="Alvarado L."/>
            <person name="Berlin A."/>
            <person name="Chapman S.B."/>
            <person name="Chen Z."/>
            <person name="Freedman E."/>
            <person name="Gellesch M."/>
            <person name="Goldberg J."/>
            <person name="Griggs A."/>
            <person name="Gujja S."/>
            <person name="Heilman E."/>
            <person name="Heiman D."/>
            <person name="Howarth C."/>
            <person name="Mehta T."/>
            <person name="Neiman D."/>
            <person name="Pearson M."/>
            <person name="Roberts A."/>
            <person name="Saif S."/>
            <person name="Shea T."/>
            <person name="Shenoy N."/>
            <person name="Sisk P."/>
            <person name="Stolte C."/>
            <person name="Sykes S."/>
            <person name="White J."/>
            <person name="Yandava C."/>
            <person name="Haas B."/>
            <person name="Nusbaum C."/>
            <person name="Birren B."/>
        </authorList>
    </citation>
    <scope>NUCLEOTIDE SEQUENCE</scope>
    <source>
        <strain evidence="2">ATCC 30864</strain>
    </source>
</reference>